<organism evidence="2 3">
    <name type="scientific">Halogeometricum limi</name>
    <dbReference type="NCBI Taxonomy" id="555875"/>
    <lineage>
        <taxon>Archaea</taxon>
        <taxon>Methanobacteriati</taxon>
        <taxon>Methanobacteriota</taxon>
        <taxon>Stenosarchaea group</taxon>
        <taxon>Halobacteria</taxon>
        <taxon>Halobacteriales</taxon>
        <taxon>Haloferacaceae</taxon>
        <taxon>Halogeometricum</taxon>
    </lineage>
</organism>
<proteinExistence type="predicted"/>
<evidence type="ECO:0000313" key="2">
    <source>
        <dbReference type="EMBL" id="SFR66280.1"/>
    </source>
</evidence>
<dbReference type="InterPro" id="IPR058340">
    <property type="entry name" value="DUF8027"/>
</dbReference>
<sequence>MSIPGYDLDELDDRLETALAGRDLDRYLTADERARYAAGADLVDLLSGSDIRDILRLTRDEG</sequence>
<protein>
    <recommendedName>
        <fullName evidence="1">DUF8027 domain-containing protein</fullName>
    </recommendedName>
</protein>
<dbReference type="Pfam" id="PF26070">
    <property type="entry name" value="DUF8027"/>
    <property type="match status" value="1"/>
</dbReference>
<reference evidence="3" key="1">
    <citation type="submission" date="2016-10" db="EMBL/GenBank/DDBJ databases">
        <authorList>
            <person name="Varghese N."/>
            <person name="Submissions S."/>
        </authorList>
    </citation>
    <scope>NUCLEOTIDE SEQUENCE [LARGE SCALE GENOMIC DNA]</scope>
    <source>
        <strain evidence="3">CGMCC 1.8711</strain>
    </source>
</reference>
<gene>
    <name evidence="2" type="ORF">SAMN04488124_3227</name>
</gene>
<evidence type="ECO:0000313" key="3">
    <source>
        <dbReference type="Proteomes" id="UP000243250"/>
    </source>
</evidence>
<dbReference type="RefSeq" id="WP_089882842.1">
    <property type="nucleotide sequence ID" value="NZ_FOYS01000006.1"/>
</dbReference>
<dbReference type="AlphaFoldDB" id="A0A1I6IJ04"/>
<dbReference type="EMBL" id="FOYS01000006">
    <property type="protein sequence ID" value="SFR66280.1"/>
    <property type="molecule type" value="Genomic_DNA"/>
</dbReference>
<dbReference type="STRING" id="555875.SAMN04488124_3227"/>
<name>A0A1I6IJ04_9EURY</name>
<feature type="domain" description="DUF8027" evidence="1">
    <location>
        <begin position="1"/>
        <end position="56"/>
    </location>
</feature>
<keyword evidence="3" id="KW-1185">Reference proteome</keyword>
<accession>A0A1I6IJ04</accession>
<evidence type="ECO:0000259" key="1">
    <source>
        <dbReference type="Pfam" id="PF26070"/>
    </source>
</evidence>
<dbReference type="OrthoDB" id="304367at2157"/>
<dbReference type="Proteomes" id="UP000243250">
    <property type="component" value="Unassembled WGS sequence"/>
</dbReference>